<accession>A0A2N0UZE5</accession>
<comment type="caution">
    <text evidence="2">The sequence shown here is derived from an EMBL/GenBank/DDBJ whole genome shotgun (WGS) entry which is preliminary data.</text>
</comment>
<keyword evidence="3" id="KW-1185">Reference proteome</keyword>
<feature type="transmembrane region" description="Helical" evidence="1">
    <location>
        <begin position="46"/>
        <end position="66"/>
    </location>
</feature>
<dbReference type="AlphaFoldDB" id="A0A2N0UZE5"/>
<organism evidence="2 3">
    <name type="scientific">Ruminococcus bromii</name>
    <dbReference type="NCBI Taxonomy" id="40518"/>
    <lineage>
        <taxon>Bacteria</taxon>
        <taxon>Bacillati</taxon>
        <taxon>Bacillota</taxon>
        <taxon>Clostridia</taxon>
        <taxon>Eubacteriales</taxon>
        <taxon>Oscillospiraceae</taxon>
        <taxon>Ruminococcus</taxon>
    </lineage>
</organism>
<sequence>MGKDTKFCRNCGKELPIESTFCPYCMTKLIDVTTGGEIKVKKKKPIIIAVSAAIVLLIVIAVIIILNSTIFGGKSDNVTTHATTVPTTAVTTTAENKTSDYSKYVGIWCDKDSDISTATQNGGNILEIISVKDDVVRFTFTKTSSAPQNRIARISNVTTKVIDGIGTFSFDDDGWQNSGTGKIKFSDGEIYIENTITNQNSGSMWDIGGKFYLKKSESSMLNVESNNFLNADFDNVKNAFGEEISDPFLASDKWYIHYYSGMNVMATAETNKIYSITVDYSSGNLANSNISFGEINGNSTYDDVYAELGEPMYNNITHGDVTYKRKDGYVTFTFDDNMNLTNFVYCIEDTH</sequence>
<evidence type="ECO:0000256" key="1">
    <source>
        <dbReference type="SAM" id="Phobius"/>
    </source>
</evidence>
<dbReference type="Proteomes" id="UP000233425">
    <property type="component" value="Unassembled WGS sequence"/>
</dbReference>
<proteinExistence type="predicted"/>
<dbReference type="RefSeq" id="WP_101028428.1">
    <property type="nucleotide sequence ID" value="NZ_CABMMZ010000026.1"/>
</dbReference>
<evidence type="ECO:0000313" key="3">
    <source>
        <dbReference type="Proteomes" id="UP000233425"/>
    </source>
</evidence>
<name>A0A2N0UZE5_9FIRM</name>
<protein>
    <submittedName>
        <fullName evidence="2">Uncharacterized protein</fullName>
    </submittedName>
</protein>
<keyword evidence="1" id="KW-0812">Transmembrane</keyword>
<reference evidence="2" key="1">
    <citation type="journal article" date="2018" name="Environ. Microbiol.">
        <title>Sporulation capability and amylosome conservation among diverse human colonic and rumen isolates of the keystone starch-degrader Ruminococcus bromii.</title>
        <authorList>
            <person name="Mukhopadhya I."/>
            <person name="Morais S."/>
            <person name="Laverde-Gomez J."/>
            <person name="Sheridan P.O."/>
            <person name="Walker A.W."/>
            <person name="Kelly W."/>
            <person name="Klieve A.V."/>
            <person name="Ouwerkerk D."/>
            <person name="Duncan S.H."/>
            <person name="Louis P."/>
            <person name="Koropatkin N."/>
            <person name="Cockburn D."/>
            <person name="Kibler R."/>
            <person name="Cooper P.J."/>
            <person name="Sandoval C."/>
            <person name="Crost E."/>
            <person name="Juge N."/>
            <person name="Bayer E.A."/>
            <person name="Flint H.J."/>
        </authorList>
    </citation>
    <scope>NUCLEOTIDE SEQUENCE [LARGE SCALE GENOMIC DNA]</scope>
    <source>
        <strain evidence="2">ATCC 27255</strain>
    </source>
</reference>
<keyword evidence="1" id="KW-0472">Membrane</keyword>
<gene>
    <name evidence="2" type="ORF">RBATCC27255_00301</name>
</gene>
<dbReference type="EMBL" id="NNSR01000026">
    <property type="protein sequence ID" value="PKD32353.1"/>
    <property type="molecule type" value="Genomic_DNA"/>
</dbReference>
<evidence type="ECO:0000313" key="2">
    <source>
        <dbReference type="EMBL" id="PKD32353.1"/>
    </source>
</evidence>
<keyword evidence="1" id="KW-1133">Transmembrane helix</keyword>